<evidence type="ECO:0000313" key="2">
    <source>
        <dbReference type="Proteomes" id="UP000288603"/>
    </source>
</evidence>
<keyword evidence="2" id="KW-1185">Reference proteome</keyword>
<protein>
    <recommendedName>
        <fullName evidence="3">Hemagglutinin</fullName>
    </recommendedName>
</protein>
<proteinExistence type="predicted"/>
<dbReference type="OrthoDB" id="9764271at2"/>
<sequence length="892" mass="93430">MEARSRRIASLAVWALVLTILVPLAGLMGAAPAKALVTDGFDPGYIISDEKFADSGSMTNAQIHEFLQAKGAKCTSNCLKDYRMATSDRDPVAGRCNGYTGRSSENVANIIKNVAVSCGINPQVLLVMLEKEQGLVTATAPSASRYKIAMGYACPDTAPCDTRYYGFYNQVYMAAYQYKVYATSPSSFRYKAGQNNSIQWHPNASCGSSTVYIRNQATASLYNYTPYRPNAAALANPYGIGNSCSSYGNRNFFVKFTDWFGTTTSSLPEGRINSTVVDPGVVRVTGWALDRDSSESIGLHVYVNGSMYKAAEADISRPDVGRAFPGYGDDHGFDLFLRLPAGQTEVCVYGLNVGGGKNNLIACRTVDPIAGSPVGSLTTAQVEPGGVRLAGWALDPDTLDAASLSVTFQGKSVGTIRASSTSEGVVTSYPTHGTNRGFDTVVPVGVGRGDVCLTAVNVGVGKNVSLGCRTLDVFGDNPIGRVDTMYTGPATVQVSGWTIDRNTTGGVNTELLVDGKVVASKVAAASRPDVARVYPGYGEYHGYTVSGVLPAGSHTVCVRFINRGDGTGQTTMGCRSVTAPTGSPTLEIEKVVRTATGYTYTGYAMDPDSTSPVTIRAVTPNGTVLASTTASASRPDRGAAFPLYGADQGFTLTVPLGAKTADFCVTAVNVGAGSNAASCTRFGPDPTARLDAVTAAPGGVDVRGWALDPDTRNAIDVHVYVDGRHTSTLTANGTRADIGRAYPAYGDAHGYSARIQMSAGSHNVCVYALNVGSGTNVLVRCQKVVVSGGLPFGRVDSLVASTGGATVSGWALDYDTANPIDVHVYVDGKMRVASTASGSRPDVARVYPAWGAQRGYSVPLALSSGTHEVCVYGINAGPGKNDRIGCRTITVR</sequence>
<dbReference type="RefSeq" id="WP_128497796.1">
    <property type="nucleotide sequence ID" value="NZ_RZNC01000001.1"/>
</dbReference>
<organism evidence="1 2">
    <name type="scientific">Labedella populi</name>
    <dbReference type="NCBI Taxonomy" id="2498850"/>
    <lineage>
        <taxon>Bacteria</taxon>
        <taxon>Bacillati</taxon>
        <taxon>Actinomycetota</taxon>
        <taxon>Actinomycetes</taxon>
        <taxon>Micrococcales</taxon>
        <taxon>Microbacteriaceae</taxon>
        <taxon>Labedella</taxon>
    </lineage>
</organism>
<reference evidence="1 2" key="1">
    <citation type="submission" date="2018-12" db="EMBL/GenBank/DDBJ databases">
        <authorList>
            <person name="Li F."/>
        </authorList>
    </citation>
    <scope>NUCLEOTIDE SEQUENCE [LARGE SCALE GENOMIC DNA]</scope>
    <source>
        <strain evidence="1 2">8H24J-4-2</strain>
    </source>
</reference>
<gene>
    <name evidence="1" type="ORF">ELQ92_04815</name>
</gene>
<evidence type="ECO:0008006" key="3">
    <source>
        <dbReference type="Google" id="ProtNLM"/>
    </source>
</evidence>
<dbReference type="AlphaFoldDB" id="A0A3S5CPE1"/>
<dbReference type="EMBL" id="RZNC01000001">
    <property type="protein sequence ID" value="RWZ68530.1"/>
    <property type="molecule type" value="Genomic_DNA"/>
</dbReference>
<accession>A0A3S5CPE1</accession>
<comment type="caution">
    <text evidence="1">The sequence shown here is derived from an EMBL/GenBank/DDBJ whole genome shotgun (WGS) entry which is preliminary data.</text>
</comment>
<name>A0A3S5CPE1_9MICO</name>
<dbReference type="Proteomes" id="UP000288603">
    <property type="component" value="Unassembled WGS sequence"/>
</dbReference>
<evidence type="ECO:0000313" key="1">
    <source>
        <dbReference type="EMBL" id="RWZ68530.1"/>
    </source>
</evidence>